<dbReference type="Proteomes" id="UP001259420">
    <property type="component" value="Unassembled WGS sequence"/>
</dbReference>
<comment type="caution">
    <text evidence="1">The sequence shown here is derived from an EMBL/GenBank/DDBJ whole genome shotgun (WGS) entry which is preliminary data.</text>
</comment>
<reference evidence="1" key="1">
    <citation type="submission" date="2023-07" db="EMBL/GenBank/DDBJ databases">
        <title>Sorghum-associated microbial communities from plants grown in Nebraska, USA.</title>
        <authorList>
            <person name="Schachtman D."/>
        </authorList>
    </citation>
    <scope>NUCLEOTIDE SEQUENCE</scope>
    <source>
        <strain evidence="1">BE46</strain>
    </source>
</reference>
<sequence length="555" mass="61975">MSLQLSFAEASAIGPREENQDALRLVTPAPALAASKGYLFAIADGVSQCVDGGLAARSTLQALALDYYATPETWGVAQALDRLLLAQNRWLQANGGGQPLLTTISALVLRGRRFTLAHVGDCRVYRWHADQLQRISEDHVWDQPGMQHVLKRALGLDQHLVLDFLDGELRLNESFVLLSDGIWAVLGDTAIAAILRDQPDLHSAAHTLVNAAHLAGSQDNASALLVRVDALGEASLGDALIHLQQWPLPPALKPGQSFEGWQVEGIVAQSQQSLLYRVRDSQQQPWLLKTLPERLHDDHQTGQALLSEEWFLKRVAGRHFPEVHAASQRQHLYYVMREYPGSTLAQRHEQSGPLPLAQWQDIAERLLRAVGLLHRRQILHRDIKPENLLLGDDGELRLLDFGLAYCPGLSQDLPWALPGTPSYIAPEAFRGDMPTPQQDLYAVGVTLYFLLTGHYPYGEIEAFQRPRFGLPVNASRYRPDLPDWIAHNLERAVATAPDQRFETAEEWLLLIEQGERRSLSVRPKPLLEREPLKVWRTLALVSLLLNLVLLVVALH</sequence>
<protein>
    <submittedName>
        <fullName evidence="1">Serine/threonine protein phosphatase PrpC</fullName>
    </submittedName>
</protein>
<evidence type="ECO:0000313" key="2">
    <source>
        <dbReference type="Proteomes" id="UP001259420"/>
    </source>
</evidence>
<organism evidence="1 2">
    <name type="scientific">Pseudomonas synxantha</name>
    <dbReference type="NCBI Taxonomy" id="47883"/>
    <lineage>
        <taxon>Bacteria</taxon>
        <taxon>Pseudomonadati</taxon>
        <taxon>Pseudomonadota</taxon>
        <taxon>Gammaproteobacteria</taxon>
        <taxon>Pseudomonadales</taxon>
        <taxon>Pseudomonadaceae</taxon>
        <taxon>Pseudomonas</taxon>
    </lineage>
</organism>
<proteinExistence type="predicted"/>
<gene>
    <name evidence="1" type="ORF">J2X87_004296</name>
</gene>
<dbReference type="EMBL" id="JAVDSD010000010">
    <property type="protein sequence ID" value="MDR6609198.1"/>
    <property type="molecule type" value="Genomic_DNA"/>
</dbReference>
<keyword evidence="2" id="KW-1185">Reference proteome</keyword>
<accession>A0ACC6JRN0</accession>
<name>A0ACC6JRN0_9PSED</name>
<evidence type="ECO:0000313" key="1">
    <source>
        <dbReference type="EMBL" id="MDR6609198.1"/>
    </source>
</evidence>